<dbReference type="PROSITE" id="PS00138">
    <property type="entry name" value="SUBTILASE_SER"/>
    <property type="match status" value="1"/>
</dbReference>
<sequence>MGWWSLLGLGVTAPTVTDDLCALLRAVLPTFIAMAERTRNSLPDASSPDETRTFYLLFNSHVFNLYAVLVQWNPAETVRRFPADEVKVENNLKRILDELENVFVSQKGEEAGRAFERLGFKRRECESYPKLRALRRTLPKDNTLDEDFLNDIDYIMRIHRKSAEKQQTLLQNLEQALDFFYNIQQFTTELESCPINFSEYPLQHVRELAEKLFGVVQTNWCCPCRTGKFHADRKTRLSLTQHQRFETTPAREKAVSRSEARFRILFPTNSHDLEWQDTEIAVTKQHDVKEKHEQAKNRLCGIIHNLNRGIRPRMVVYAKNLWQLVADAETNPLCPPQVQDDKFRSLKDLLGSDGSNRVSLMSSIEGRDRLILSFVLATSLLHFVDGPWLQASLRSENICFLVSNCSSLPDITKPYLTTSFTSLAQPPVPRDLNQPHQYPDILSLGILLLEIARGAPIDFEESQDRCVVALECRDKWVEACRKGSSRTIPDGLFRAISACVDPTESRYNVPDKKCPKDVAVRKVRKYIFERILYPLEDALSTAYEIKSDRLYADIAQAKEARGIGSIDHQGECGREKQLAGEEWLEHLRGKVHQLLRECQDRCDSLREEAKKATRVKVAVLDTGLQLPGALQENYEGAERINCQQSATFIAVTGDEATREWKVDRDGHGSRVGEIILRFAPIADLHVAKVFQNRRDLANPNMATQVHKRIADAINRATNEWKVDMIIMCFGFDERIPLIHEAIYQASKVERPPLFFAATRNDGAHKRMAWPARETLVIGVSSTAGNGGASAFNPPENQAYPILYAFGEGVPVQVADPSNPNKTKTEYVSGTSYAAPVAAAMAANLLGCIRMVVETCSPEDRAEYGHVPRDLERMGDMLTVLRRHMQKPHLCGVESLLPWDFLNLELLKKNKILKNVAKTLKKG</sequence>
<evidence type="ECO:0000259" key="6">
    <source>
        <dbReference type="Pfam" id="PF24476"/>
    </source>
</evidence>
<dbReference type="Gene3D" id="3.40.50.200">
    <property type="entry name" value="Peptidase S8/S53 domain"/>
    <property type="match status" value="1"/>
</dbReference>
<dbReference type="Pfam" id="PF00082">
    <property type="entry name" value="Peptidase_S8"/>
    <property type="match status" value="1"/>
</dbReference>
<dbReference type="InterPro" id="IPR056002">
    <property type="entry name" value="DUF7580"/>
</dbReference>
<name>A0A428NLI0_9HYPO</name>
<keyword evidence="3" id="KW-0720">Serine protease</keyword>
<evidence type="ECO:0000313" key="7">
    <source>
        <dbReference type="EMBL" id="RSL41639.1"/>
    </source>
</evidence>
<feature type="domain" description="DUF7580" evidence="6">
    <location>
        <begin position="202"/>
        <end position="540"/>
    </location>
</feature>
<evidence type="ECO:0000256" key="1">
    <source>
        <dbReference type="ARBA" id="ARBA00022670"/>
    </source>
</evidence>
<dbReference type="InterPro" id="IPR015500">
    <property type="entry name" value="Peptidase_S8_subtilisin-rel"/>
</dbReference>
<dbReference type="SUPFAM" id="SSF52743">
    <property type="entry name" value="Subtilisin-like"/>
    <property type="match status" value="1"/>
</dbReference>
<proteinExistence type="predicted"/>
<keyword evidence="2" id="KW-0378">Hydrolase</keyword>
<dbReference type="InterPro" id="IPR036852">
    <property type="entry name" value="Peptidase_S8/S53_dom_sf"/>
</dbReference>
<evidence type="ECO:0000313" key="8">
    <source>
        <dbReference type="Proteomes" id="UP000288168"/>
    </source>
</evidence>
<comment type="caution">
    <text evidence="7">The sequence shown here is derived from an EMBL/GenBank/DDBJ whole genome shotgun (WGS) entry which is preliminary data.</text>
</comment>
<gene>
    <name evidence="7" type="ORF">CEP54_015753</name>
</gene>
<feature type="domain" description="Peptidase S8/S53" evidence="5">
    <location>
        <begin position="614"/>
        <end position="845"/>
    </location>
</feature>
<dbReference type="Proteomes" id="UP000288168">
    <property type="component" value="Unassembled WGS sequence"/>
</dbReference>
<dbReference type="GO" id="GO:0004252">
    <property type="term" value="F:serine-type endopeptidase activity"/>
    <property type="evidence" value="ECO:0007669"/>
    <property type="project" value="InterPro"/>
</dbReference>
<evidence type="ECO:0000259" key="5">
    <source>
        <dbReference type="Pfam" id="PF00082"/>
    </source>
</evidence>
<accession>A0A428NLI0</accession>
<dbReference type="CDD" id="cd00306">
    <property type="entry name" value="Peptidases_S8_S53"/>
    <property type="match status" value="1"/>
</dbReference>
<evidence type="ECO:0000256" key="4">
    <source>
        <dbReference type="SAM" id="SignalP"/>
    </source>
</evidence>
<dbReference type="GO" id="GO:0006508">
    <property type="term" value="P:proteolysis"/>
    <property type="evidence" value="ECO:0007669"/>
    <property type="project" value="UniProtKB-KW"/>
</dbReference>
<keyword evidence="8" id="KW-1185">Reference proteome</keyword>
<dbReference type="PRINTS" id="PR00723">
    <property type="entry name" value="SUBTILISIN"/>
</dbReference>
<dbReference type="PANTHER" id="PTHR35186:SF4">
    <property type="entry name" value="PRION-INHIBITION AND PROPAGATION HELO DOMAIN-CONTAINING PROTEIN"/>
    <property type="match status" value="1"/>
</dbReference>
<dbReference type="InterPro" id="IPR023828">
    <property type="entry name" value="Peptidase_S8_Ser-AS"/>
</dbReference>
<evidence type="ECO:0000256" key="3">
    <source>
        <dbReference type="ARBA" id="ARBA00022825"/>
    </source>
</evidence>
<dbReference type="AlphaFoldDB" id="A0A428NLI0"/>
<organism evidence="7 8">
    <name type="scientific">Fusarium duplospermum</name>
    <dbReference type="NCBI Taxonomy" id="1325734"/>
    <lineage>
        <taxon>Eukaryota</taxon>
        <taxon>Fungi</taxon>
        <taxon>Dikarya</taxon>
        <taxon>Ascomycota</taxon>
        <taxon>Pezizomycotina</taxon>
        <taxon>Sordariomycetes</taxon>
        <taxon>Hypocreomycetidae</taxon>
        <taxon>Hypocreales</taxon>
        <taxon>Nectriaceae</taxon>
        <taxon>Fusarium</taxon>
        <taxon>Fusarium solani species complex</taxon>
    </lineage>
</organism>
<keyword evidence="4" id="KW-0732">Signal</keyword>
<dbReference type="EMBL" id="NKCI01000406">
    <property type="protein sequence ID" value="RSL41639.1"/>
    <property type="molecule type" value="Genomic_DNA"/>
</dbReference>
<dbReference type="Pfam" id="PF24476">
    <property type="entry name" value="DUF7580"/>
    <property type="match status" value="1"/>
</dbReference>
<dbReference type="OrthoDB" id="206201at2759"/>
<feature type="signal peptide" evidence="4">
    <location>
        <begin position="1"/>
        <end position="17"/>
    </location>
</feature>
<evidence type="ECO:0000256" key="2">
    <source>
        <dbReference type="ARBA" id="ARBA00022801"/>
    </source>
</evidence>
<dbReference type="PANTHER" id="PTHR35186">
    <property type="entry name" value="ANK_REP_REGION DOMAIN-CONTAINING PROTEIN"/>
    <property type="match status" value="1"/>
</dbReference>
<reference evidence="7 8" key="1">
    <citation type="submission" date="2017-06" db="EMBL/GenBank/DDBJ databases">
        <title>Comparative genomic analysis of Ambrosia Fusariam Clade fungi.</title>
        <authorList>
            <person name="Stajich J.E."/>
            <person name="Carrillo J."/>
            <person name="Kijimoto T."/>
            <person name="Eskalen A."/>
            <person name="O'Donnell K."/>
            <person name="Kasson M."/>
        </authorList>
    </citation>
    <scope>NUCLEOTIDE SEQUENCE [LARGE SCALE GENOMIC DNA]</scope>
    <source>
        <strain evidence="7 8">NRRL62584</strain>
    </source>
</reference>
<keyword evidence="1" id="KW-0645">Protease</keyword>
<protein>
    <submittedName>
        <fullName evidence="7">Uncharacterized protein</fullName>
    </submittedName>
</protein>
<dbReference type="InterPro" id="IPR000209">
    <property type="entry name" value="Peptidase_S8/S53_dom"/>
</dbReference>
<feature type="chain" id="PRO_5019153375" evidence="4">
    <location>
        <begin position="18"/>
        <end position="922"/>
    </location>
</feature>